<proteinExistence type="predicted"/>
<organism evidence="2">
    <name type="scientific">Cladocopium goreaui</name>
    <dbReference type="NCBI Taxonomy" id="2562237"/>
    <lineage>
        <taxon>Eukaryota</taxon>
        <taxon>Sar</taxon>
        <taxon>Alveolata</taxon>
        <taxon>Dinophyceae</taxon>
        <taxon>Suessiales</taxon>
        <taxon>Symbiodiniaceae</taxon>
        <taxon>Cladocopium</taxon>
    </lineage>
</organism>
<gene>
    <name evidence="2" type="ORF">C1SCF055_LOCUS31847</name>
</gene>
<feature type="compositionally biased region" description="Polar residues" evidence="1">
    <location>
        <begin position="184"/>
        <end position="200"/>
    </location>
</feature>
<feature type="region of interest" description="Disordered" evidence="1">
    <location>
        <begin position="167"/>
        <end position="219"/>
    </location>
</feature>
<dbReference type="EMBL" id="CAMXCT010003779">
    <property type="protein sequence ID" value="CAI4006184.1"/>
    <property type="molecule type" value="Genomic_DNA"/>
</dbReference>
<dbReference type="Proteomes" id="UP001152797">
    <property type="component" value="Unassembled WGS sequence"/>
</dbReference>
<feature type="region of interest" description="Disordered" evidence="1">
    <location>
        <begin position="241"/>
        <end position="314"/>
    </location>
</feature>
<dbReference type="PANTHER" id="PTHR11439">
    <property type="entry name" value="GAG-POL-RELATED RETROTRANSPOSON"/>
    <property type="match status" value="1"/>
</dbReference>
<evidence type="ECO:0000256" key="1">
    <source>
        <dbReference type="SAM" id="MobiDB-lite"/>
    </source>
</evidence>
<name>A0A9P1DBU8_9DINO</name>
<protein>
    <submittedName>
        <fullName evidence="3">Retrovirus-related Pol polyprotein from transposon RE1 (Retro element 1) (AtRE1)</fullName>
    </submittedName>
</protein>
<accession>A0A9P1DBU8</accession>
<reference evidence="3 4" key="2">
    <citation type="submission" date="2024-05" db="EMBL/GenBank/DDBJ databases">
        <authorList>
            <person name="Chen Y."/>
            <person name="Shah S."/>
            <person name="Dougan E. K."/>
            <person name="Thang M."/>
            <person name="Chan C."/>
        </authorList>
    </citation>
    <scope>NUCLEOTIDE SEQUENCE [LARGE SCALE GENOMIC DNA]</scope>
</reference>
<keyword evidence="4" id="KW-1185">Reference proteome</keyword>
<reference evidence="2" key="1">
    <citation type="submission" date="2022-10" db="EMBL/GenBank/DDBJ databases">
        <authorList>
            <person name="Chen Y."/>
            <person name="Dougan E. K."/>
            <person name="Chan C."/>
            <person name="Rhodes N."/>
            <person name="Thang M."/>
        </authorList>
    </citation>
    <scope>NUCLEOTIDE SEQUENCE</scope>
</reference>
<comment type="caution">
    <text evidence="2">The sequence shown here is derived from an EMBL/GenBank/DDBJ whole genome shotgun (WGS) entry which is preliminary data.</text>
</comment>
<evidence type="ECO:0000313" key="2">
    <source>
        <dbReference type="EMBL" id="CAI4006184.1"/>
    </source>
</evidence>
<dbReference type="OrthoDB" id="448933at2759"/>
<dbReference type="PANTHER" id="PTHR11439:SF483">
    <property type="entry name" value="PEPTIDE SYNTHASE GLIP-LIKE, PUTATIVE (AFU_ORTHOLOGUE AFUA_3G12920)-RELATED"/>
    <property type="match status" value="1"/>
</dbReference>
<evidence type="ECO:0000313" key="3">
    <source>
        <dbReference type="EMBL" id="CAL4793496.1"/>
    </source>
</evidence>
<dbReference type="EMBL" id="CAMXCT020003779">
    <property type="protein sequence ID" value="CAL1159559.1"/>
    <property type="molecule type" value="Genomic_DNA"/>
</dbReference>
<sequence>MDYSFLSPEKEEEVEDESRLVTILCLTDTVTGWPLALQLLNKSSEVAQSRYCLQNVDLYLKNLGYNKVILQHDGEPSIRALAESIQGHVGSIRASVRESPPKQHQSQGAVESMNGFVASQIRALWLDVRKRYPSLDVSSNLTPWLVRHAAWLIARFQESQTNQELMNDMKGTPWQPRDRDEAQDQQTIATASGTPSASRSGSHRAGIRAPAGRKDGQNVDQDGLVVQAAAQLEDLLGDQAEDFPAGIPADNDDDDDDALSCVPTTPARSEAADPTPAAMPSGQPPPFRGGKRVRDDQAALAPGQAEAKQSRQAGVLQPLTNHEIWSHIQEWANSKDKSNPMALQRIANVMDFVDQLLDPEEVAKARKVQLQKLWALGALGARSIAYKSRFTCADVKARHMASEEEGLDVFVPTPTPEAHNLLEVYALTKGASEGKHVYMRAPVEWHDIFLELDGNLYGRRAAGSVYRNELEEILCSRVDPQRYAFTRGEKDPCVFRCDKSGVILIHHIDDVRRAGPKEAVNHLVEVEMPKHCEVQAGELESEGTAVEYLGRTKVRTKDAIITIPDEKHIKAVIAAAGISARDRSEVPSKQLKNLLETEPLGEADAKLYRSAVGSAIYLSLDRREIQYAVKEAARHMSQPRKCDMQAVKTLAANLQSHPHVGRVTTCDHNCSSEWPCELYSHSDWAGCLETRRSTDCYIAIIMVCGAIVACGSQTQPGLPAAIFLKELITRDFGQQCGKPRLWTDSSSAMQASKRIGPGSKLRHLEVCEFYVQLCSPSRWLWAKSRASPNTQRVERK</sequence>
<dbReference type="AlphaFoldDB" id="A0A9P1DBU8"/>
<dbReference type="EMBL" id="CAMXCT030003779">
    <property type="protein sequence ID" value="CAL4793496.1"/>
    <property type="molecule type" value="Genomic_DNA"/>
</dbReference>
<evidence type="ECO:0000313" key="4">
    <source>
        <dbReference type="Proteomes" id="UP001152797"/>
    </source>
</evidence>